<dbReference type="OrthoDB" id="4062651at2759"/>
<dbReference type="Proteomes" id="UP000243217">
    <property type="component" value="Unassembled WGS sequence"/>
</dbReference>
<keyword evidence="3" id="KW-1185">Reference proteome</keyword>
<dbReference type="AlphaFoldDB" id="A0A1W0AC50"/>
<name>A0A1W0AC50_9STRA</name>
<dbReference type="InterPro" id="IPR051681">
    <property type="entry name" value="Ser/Thr_Kinases-Pseudokinases"/>
</dbReference>
<dbReference type="STRING" id="74557.A0A1W0AC50"/>
<proteinExistence type="predicted"/>
<dbReference type="InterPro" id="IPR011009">
    <property type="entry name" value="Kinase-like_dom_sf"/>
</dbReference>
<dbReference type="GO" id="GO:0004674">
    <property type="term" value="F:protein serine/threonine kinase activity"/>
    <property type="evidence" value="ECO:0007669"/>
    <property type="project" value="TreeGrafter"/>
</dbReference>
<reference evidence="2 3" key="1">
    <citation type="journal article" date="2014" name="Genome Biol. Evol.">
        <title>The secreted proteins of Achlya hypogyna and Thraustotheca clavata identify the ancestral oomycete secretome and reveal gene acquisitions by horizontal gene transfer.</title>
        <authorList>
            <person name="Misner I."/>
            <person name="Blouin N."/>
            <person name="Leonard G."/>
            <person name="Richards T.A."/>
            <person name="Lane C.E."/>
        </authorList>
    </citation>
    <scope>NUCLEOTIDE SEQUENCE [LARGE SCALE GENOMIC DNA]</scope>
    <source>
        <strain evidence="2 3">ATCC 34112</strain>
    </source>
</reference>
<sequence>MSNWLERSDYVARFLDLYNRKVNSAKLNDLPQHLQQGLLWDMGLVVGNVDGTDTYLQVYTKCGITMASIGLTMDKFRPVNNFIQTKRDCTINVDGSAVLVQRQEVASFTLVDQVAKCAMKAVSLSNAKSSILSQDGLGANAIPEPRVWCHVEPSTKFWYSQLFSFVFGIDDANTEKYQLHFGEYLTRYFGGTDYNLQLIPARHCRFTSVDTNITSAAINVLYQTPCLQTKQLNFNDVILDFSIAAGAYGETFIGTHKTKQAAIKRAQKHRFMLKGAFQSFCEEIKLMGHLQHPNIVFFYGYCWDLRSPATLSAVIEYLSDGDLKLYLESNPDLSWATKIVYAVDVAKALQYLHEQQEYLMDLLHGKLSDFGISREQVNDGTLTVGVGTAYYSATEKPICIRLDVYWLKWSHTGLYSGLKMQPFNFANKIIHENFRPTVSDYCPRVIYDLVKRCFEADPKLRPTASEAVQLLEK</sequence>
<dbReference type="PANTHER" id="PTHR44329:SF214">
    <property type="entry name" value="PROTEIN KINASE DOMAIN-CONTAINING PROTEIN"/>
    <property type="match status" value="1"/>
</dbReference>
<dbReference type="SUPFAM" id="SSF56112">
    <property type="entry name" value="Protein kinase-like (PK-like)"/>
    <property type="match status" value="1"/>
</dbReference>
<evidence type="ECO:0000313" key="2">
    <source>
        <dbReference type="EMBL" id="OQS07862.1"/>
    </source>
</evidence>
<dbReference type="Gene3D" id="1.10.510.10">
    <property type="entry name" value="Transferase(Phosphotransferase) domain 1"/>
    <property type="match status" value="1"/>
</dbReference>
<gene>
    <name evidence="2" type="ORF">THRCLA_00150</name>
</gene>
<accession>A0A1W0AC50</accession>
<dbReference type="PANTHER" id="PTHR44329">
    <property type="entry name" value="SERINE/THREONINE-PROTEIN KINASE TNNI3K-RELATED"/>
    <property type="match status" value="1"/>
</dbReference>
<evidence type="ECO:0000313" key="3">
    <source>
        <dbReference type="Proteomes" id="UP000243217"/>
    </source>
</evidence>
<keyword evidence="2" id="KW-0808">Transferase</keyword>
<evidence type="ECO:0000259" key="1">
    <source>
        <dbReference type="PROSITE" id="PS50011"/>
    </source>
</evidence>
<keyword evidence="2" id="KW-0418">Kinase</keyword>
<feature type="domain" description="Protein kinase" evidence="1">
    <location>
        <begin position="237"/>
        <end position="473"/>
    </location>
</feature>
<protein>
    <submittedName>
        <fullName evidence="2">Kinase</fullName>
    </submittedName>
</protein>
<comment type="caution">
    <text evidence="2">The sequence shown here is derived from an EMBL/GenBank/DDBJ whole genome shotgun (WGS) entry which is preliminary data.</text>
</comment>
<dbReference type="Pfam" id="PF00069">
    <property type="entry name" value="Pkinase"/>
    <property type="match status" value="1"/>
</dbReference>
<organism evidence="2 3">
    <name type="scientific">Thraustotheca clavata</name>
    <dbReference type="NCBI Taxonomy" id="74557"/>
    <lineage>
        <taxon>Eukaryota</taxon>
        <taxon>Sar</taxon>
        <taxon>Stramenopiles</taxon>
        <taxon>Oomycota</taxon>
        <taxon>Saprolegniomycetes</taxon>
        <taxon>Saprolegniales</taxon>
        <taxon>Achlyaceae</taxon>
        <taxon>Thraustotheca</taxon>
    </lineage>
</organism>
<dbReference type="EMBL" id="JNBS01000049">
    <property type="protein sequence ID" value="OQS07862.1"/>
    <property type="molecule type" value="Genomic_DNA"/>
</dbReference>
<dbReference type="PROSITE" id="PS50011">
    <property type="entry name" value="PROTEIN_KINASE_DOM"/>
    <property type="match status" value="1"/>
</dbReference>
<dbReference type="GO" id="GO:0005524">
    <property type="term" value="F:ATP binding"/>
    <property type="evidence" value="ECO:0007669"/>
    <property type="project" value="InterPro"/>
</dbReference>
<dbReference type="InterPro" id="IPR000719">
    <property type="entry name" value="Prot_kinase_dom"/>
</dbReference>